<feature type="domain" description="HicB-like antitoxin of toxin-antitoxin system" evidence="1">
    <location>
        <begin position="11"/>
        <end position="68"/>
    </location>
</feature>
<organism evidence="2 3">
    <name type="scientific">Candidatus Kuenenbacteria bacterium HGW-Kuenenbacteria-1</name>
    <dbReference type="NCBI Taxonomy" id="2013812"/>
    <lineage>
        <taxon>Bacteria</taxon>
        <taxon>Candidatus Kueneniibacteriota</taxon>
    </lineage>
</organism>
<dbReference type="SUPFAM" id="SSF143100">
    <property type="entry name" value="TTHA1013/TTHA0281-like"/>
    <property type="match status" value="1"/>
</dbReference>
<dbReference type="AlphaFoldDB" id="A0A2N1UPJ9"/>
<accession>A0A2N1UPJ9</accession>
<protein>
    <submittedName>
        <fullName evidence="2">Antitoxin HicB</fullName>
    </submittedName>
</protein>
<reference evidence="2 3" key="1">
    <citation type="journal article" date="2017" name="ISME J.">
        <title>Potential for microbial H2 and metal transformations associated with novel bacteria and archaea in deep terrestrial subsurface sediments.</title>
        <authorList>
            <person name="Hernsdorf A.W."/>
            <person name="Amano Y."/>
            <person name="Miyakawa K."/>
            <person name="Ise K."/>
            <person name="Suzuki Y."/>
            <person name="Anantharaman K."/>
            <person name="Probst A."/>
            <person name="Burstein D."/>
            <person name="Thomas B.C."/>
            <person name="Banfield J.F."/>
        </authorList>
    </citation>
    <scope>NUCLEOTIDE SEQUENCE [LARGE SCALE GENOMIC DNA]</scope>
    <source>
        <strain evidence="2">HGW-Kuenenbacteria-1</strain>
    </source>
</reference>
<proteinExistence type="predicted"/>
<sequence length="91" mass="10367">MKQIEQKFFHYNIIFRAEPEGGFTVIIPSLPGCITYGKDLKEAKIMAIDAIKGYVASLKKHKELIPSDEETFMTTVELEKVFIKKPSLVYA</sequence>
<comment type="caution">
    <text evidence="2">The sequence shown here is derived from an EMBL/GenBank/DDBJ whole genome shotgun (WGS) entry which is preliminary data.</text>
</comment>
<evidence type="ECO:0000259" key="1">
    <source>
        <dbReference type="Pfam" id="PF15919"/>
    </source>
</evidence>
<gene>
    <name evidence="2" type="ORF">CVV26_00560</name>
</gene>
<name>A0A2N1UPJ9_9BACT</name>
<dbReference type="Proteomes" id="UP000233414">
    <property type="component" value="Unassembled WGS sequence"/>
</dbReference>
<dbReference type="Pfam" id="PF15919">
    <property type="entry name" value="HicB_lk_antitox"/>
    <property type="match status" value="1"/>
</dbReference>
<dbReference type="InterPro" id="IPR035069">
    <property type="entry name" value="TTHA1013/TTHA0281-like"/>
</dbReference>
<evidence type="ECO:0000313" key="3">
    <source>
        <dbReference type="Proteomes" id="UP000233414"/>
    </source>
</evidence>
<dbReference type="EMBL" id="PGYQ01000001">
    <property type="protein sequence ID" value="PKL72780.1"/>
    <property type="molecule type" value="Genomic_DNA"/>
</dbReference>
<evidence type="ECO:0000313" key="2">
    <source>
        <dbReference type="EMBL" id="PKL72780.1"/>
    </source>
</evidence>
<dbReference type="Gene3D" id="3.30.160.250">
    <property type="match status" value="1"/>
</dbReference>
<dbReference type="InterPro" id="IPR031807">
    <property type="entry name" value="HicB-like"/>
</dbReference>